<reference evidence="3" key="1">
    <citation type="submission" date="2014-12" db="EMBL/GenBank/DDBJ databases">
        <title>Complete genome sequence of a multi-drug resistant Klebsiella pneumoniae.</title>
        <authorList>
            <person name="Hua X."/>
            <person name="Chen Q."/>
            <person name="Li X."/>
            <person name="Feng Y."/>
            <person name="Ruan Z."/>
            <person name="Yu Y."/>
        </authorList>
    </citation>
    <scope>NUCLEOTIDE SEQUENCE [LARGE SCALE GENOMIC DNA]</scope>
    <source>
        <strain evidence="3">5.12</strain>
    </source>
</reference>
<proteinExistence type="predicted"/>
<dbReference type="Pfam" id="PF13480">
    <property type="entry name" value="Acetyltransf_6"/>
    <property type="match status" value="1"/>
</dbReference>
<dbReference type="Proteomes" id="UP000219285">
    <property type="component" value="Chromosome"/>
</dbReference>
<dbReference type="Gene3D" id="3.40.630.30">
    <property type="match status" value="1"/>
</dbReference>
<dbReference type="KEGG" id="apel:CA267_015000"/>
<evidence type="ECO:0000259" key="1">
    <source>
        <dbReference type="Pfam" id="PF13480"/>
    </source>
</evidence>
<keyword evidence="2" id="KW-0808">Transferase</keyword>
<evidence type="ECO:0000313" key="2">
    <source>
        <dbReference type="EMBL" id="QJR81965.1"/>
    </source>
</evidence>
<accession>A0A6M4MHB8</accession>
<dbReference type="SUPFAM" id="SSF55729">
    <property type="entry name" value="Acyl-CoA N-acyltransferases (Nat)"/>
    <property type="match status" value="1"/>
</dbReference>
<protein>
    <submittedName>
        <fullName evidence="2">GNAT family N-acetyltransferase</fullName>
    </submittedName>
</protein>
<dbReference type="InterPro" id="IPR016181">
    <property type="entry name" value="Acyl_CoA_acyltransferase"/>
</dbReference>
<organism evidence="2 3">
    <name type="scientific">Alteromonas pelagimontana</name>
    <dbReference type="NCBI Taxonomy" id="1858656"/>
    <lineage>
        <taxon>Bacteria</taxon>
        <taxon>Pseudomonadati</taxon>
        <taxon>Pseudomonadota</taxon>
        <taxon>Gammaproteobacteria</taxon>
        <taxon>Alteromonadales</taxon>
        <taxon>Alteromonadaceae</taxon>
        <taxon>Alteromonas/Salinimonas group</taxon>
        <taxon>Alteromonas</taxon>
    </lineage>
</organism>
<gene>
    <name evidence="2" type="ORF">CA267_015000</name>
</gene>
<feature type="domain" description="BioF2-like acetyltransferase" evidence="1">
    <location>
        <begin position="170"/>
        <end position="307"/>
    </location>
</feature>
<dbReference type="RefSeq" id="WP_075610160.1">
    <property type="nucleotide sequence ID" value="NZ_CP052766.1"/>
</dbReference>
<dbReference type="EMBL" id="CP052766">
    <property type="protein sequence ID" value="QJR81965.1"/>
    <property type="molecule type" value="Genomic_DNA"/>
</dbReference>
<sequence>MKARLDIGYNAFLTLEQPWKALEERVNAIPFIRFEWCKVQAAFRQQPIVLSVWSEASCIAILPLVQKPLSKKLSLPVLTHLCERFTDYQCMLVDSKVEIKDCLNAMFSLPAFKQFQQFPLLIPYPDAQLFEALSSQSTGISSLGKYSKVSYYQHWQHTQYDVSREKLKAKVLREARRRQRKLQEPGNVSIHWSHEYDAALIDWILDSSARRYGDNALTRRESRDCVQALFAVYRSSLHLACIKQDGEFIAGHLGFIYNGTLMYYVPVTSEVGRSHSPGIIMLNEIIQHMNALGVTCIDYLRGDEDYKADWGNVQEPKCGIFCHPAKGLNIVKPFIYRMWLSRNQ</sequence>
<keyword evidence="3" id="KW-1185">Reference proteome</keyword>
<name>A0A6M4MHB8_9ALTE</name>
<dbReference type="OrthoDB" id="4349922at2"/>
<reference evidence="2 3" key="2">
    <citation type="submission" date="2020-04" db="EMBL/GenBank/DDBJ databases">
        <title>Complete genome sequence of Alteromonas pelagimontana 5.12T.</title>
        <authorList>
            <person name="Sinha R.K."/>
            <person name="Krishnan K.P."/>
            <person name="Kurian J.P."/>
        </authorList>
    </citation>
    <scope>NUCLEOTIDE SEQUENCE [LARGE SCALE GENOMIC DNA]</scope>
    <source>
        <strain evidence="2 3">5.12</strain>
    </source>
</reference>
<evidence type="ECO:0000313" key="3">
    <source>
        <dbReference type="Proteomes" id="UP000219285"/>
    </source>
</evidence>
<dbReference type="GO" id="GO:0016740">
    <property type="term" value="F:transferase activity"/>
    <property type="evidence" value="ECO:0007669"/>
    <property type="project" value="UniProtKB-KW"/>
</dbReference>
<dbReference type="AlphaFoldDB" id="A0A6M4MHB8"/>
<dbReference type="InterPro" id="IPR038740">
    <property type="entry name" value="BioF2-like_GNAT_dom"/>
</dbReference>